<dbReference type="EMBL" id="JBJKTR010000016">
    <property type="protein sequence ID" value="KAL3339278.1"/>
    <property type="molecule type" value="Genomic_DNA"/>
</dbReference>
<dbReference type="Proteomes" id="UP001627284">
    <property type="component" value="Unassembled WGS sequence"/>
</dbReference>
<keyword evidence="4" id="KW-1185">Reference proteome</keyword>
<feature type="coiled-coil region" evidence="1">
    <location>
        <begin position="64"/>
        <end position="95"/>
    </location>
</feature>
<gene>
    <name evidence="3" type="ORF">AABB24_028085</name>
</gene>
<evidence type="ECO:0000313" key="4">
    <source>
        <dbReference type="Proteomes" id="UP001627284"/>
    </source>
</evidence>
<organism evidence="3 4">
    <name type="scientific">Solanum stoloniferum</name>
    <dbReference type="NCBI Taxonomy" id="62892"/>
    <lineage>
        <taxon>Eukaryota</taxon>
        <taxon>Viridiplantae</taxon>
        <taxon>Streptophyta</taxon>
        <taxon>Embryophyta</taxon>
        <taxon>Tracheophyta</taxon>
        <taxon>Spermatophyta</taxon>
        <taxon>Magnoliopsida</taxon>
        <taxon>eudicotyledons</taxon>
        <taxon>Gunneridae</taxon>
        <taxon>Pentapetalae</taxon>
        <taxon>asterids</taxon>
        <taxon>lamiids</taxon>
        <taxon>Solanales</taxon>
        <taxon>Solanaceae</taxon>
        <taxon>Solanoideae</taxon>
        <taxon>Solaneae</taxon>
        <taxon>Solanum</taxon>
    </lineage>
</organism>
<feature type="region of interest" description="Disordered" evidence="2">
    <location>
        <begin position="125"/>
        <end position="150"/>
    </location>
</feature>
<keyword evidence="1" id="KW-0175">Coiled coil</keyword>
<proteinExistence type="predicted"/>
<reference evidence="3 4" key="1">
    <citation type="submission" date="2024-05" db="EMBL/GenBank/DDBJ databases">
        <title>De novo assembly of an allotetraploid wild potato.</title>
        <authorList>
            <person name="Hosaka A.J."/>
        </authorList>
    </citation>
    <scope>NUCLEOTIDE SEQUENCE [LARGE SCALE GENOMIC DNA]</scope>
    <source>
        <tissue evidence="3">Young leaves</tissue>
    </source>
</reference>
<evidence type="ECO:0000313" key="3">
    <source>
        <dbReference type="EMBL" id="KAL3339278.1"/>
    </source>
</evidence>
<name>A0ABD2S4Z9_9SOLN</name>
<evidence type="ECO:0000256" key="2">
    <source>
        <dbReference type="SAM" id="MobiDB-lite"/>
    </source>
</evidence>
<sequence>MDLARYSKEYIDGVESFLDFAYSFGDPQGYTRWINHGEWDVKLNIDDDMDYSRDDIDGLLNDQFRDVANDSSSLKEEMNETREEMRHLFSQLLQNNPRLNVQDIPGFVRSTLVSHVDESNAQAVRGQNLPHFSRSTHDSVLQKGNGGDQI</sequence>
<evidence type="ECO:0000256" key="1">
    <source>
        <dbReference type="SAM" id="Coils"/>
    </source>
</evidence>
<accession>A0ABD2S4Z9</accession>
<protein>
    <submittedName>
        <fullName evidence="3">Uncharacterized protein</fullName>
    </submittedName>
</protein>
<comment type="caution">
    <text evidence="3">The sequence shown here is derived from an EMBL/GenBank/DDBJ whole genome shotgun (WGS) entry which is preliminary data.</text>
</comment>
<dbReference type="AlphaFoldDB" id="A0ABD2S4Z9"/>